<evidence type="ECO:0000256" key="9">
    <source>
        <dbReference type="ARBA" id="ARBA00022927"/>
    </source>
</evidence>
<dbReference type="Pfam" id="PF02699">
    <property type="entry name" value="YajC"/>
    <property type="match status" value="1"/>
</dbReference>
<keyword evidence="6" id="KW-0813">Transport</keyword>
<dbReference type="AlphaFoldDB" id="A0A9D1MT99"/>
<dbReference type="NCBIfam" id="TIGR00739">
    <property type="entry name" value="yajC"/>
    <property type="match status" value="1"/>
</dbReference>
<accession>A0A9D1MT99</accession>
<dbReference type="GO" id="GO:0005886">
    <property type="term" value="C:plasma membrane"/>
    <property type="evidence" value="ECO:0007669"/>
    <property type="project" value="UniProtKB-SubCell"/>
</dbReference>
<reference evidence="13" key="2">
    <citation type="journal article" date="2021" name="PeerJ">
        <title>Extensive microbial diversity within the chicken gut microbiome revealed by metagenomics and culture.</title>
        <authorList>
            <person name="Gilroy R."/>
            <person name="Ravi A."/>
            <person name="Getino M."/>
            <person name="Pursley I."/>
            <person name="Horton D.L."/>
            <person name="Alikhan N.F."/>
            <person name="Baker D."/>
            <person name="Gharbi K."/>
            <person name="Hall N."/>
            <person name="Watson M."/>
            <person name="Adriaenssens E.M."/>
            <person name="Foster-Nyarko E."/>
            <person name="Jarju S."/>
            <person name="Secka A."/>
            <person name="Antonio M."/>
            <person name="Oren A."/>
            <person name="Chaudhuri R.R."/>
            <person name="La Ragione R."/>
            <person name="Hildebrand F."/>
            <person name="Pallen M.J."/>
        </authorList>
    </citation>
    <scope>NUCLEOTIDE SEQUENCE</scope>
    <source>
        <strain evidence="13">CHK136-897</strain>
    </source>
</reference>
<keyword evidence="9" id="KW-0653">Protein transport</keyword>
<evidence type="ECO:0000256" key="8">
    <source>
        <dbReference type="ARBA" id="ARBA00022692"/>
    </source>
</evidence>
<comment type="subcellular location">
    <subcellularLocation>
        <location evidence="2">Cell membrane</location>
        <topology evidence="2">Single-pass membrane protein</topology>
    </subcellularLocation>
</comment>
<keyword evidence="8" id="KW-0812">Transmembrane</keyword>
<dbReference type="Proteomes" id="UP000824142">
    <property type="component" value="Unassembled WGS sequence"/>
</dbReference>
<keyword evidence="12" id="KW-0472">Membrane</keyword>
<keyword evidence="10" id="KW-1133">Transmembrane helix</keyword>
<evidence type="ECO:0000256" key="10">
    <source>
        <dbReference type="ARBA" id="ARBA00022989"/>
    </source>
</evidence>
<comment type="function">
    <text evidence="1">The SecYEG-SecDF-YajC-YidC holo-translocon (HTL) protein secretase/insertase is a supercomplex required for protein secretion, insertion of proteins into membranes, and assembly of membrane protein complexes. While the SecYEG complex is essential for assembly of a number of proteins and complexes, the SecDF-YajC-YidC subcomplex facilitates these functions.</text>
</comment>
<evidence type="ECO:0000313" key="14">
    <source>
        <dbReference type="Proteomes" id="UP000824142"/>
    </source>
</evidence>
<evidence type="ECO:0000256" key="12">
    <source>
        <dbReference type="ARBA" id="ARBA00023136"/>
    </source>
</evidence>
<evidence type="ECO:0000256" key="1">
    <source>
        <dbReference type="ARBA" id="ARBA00002061"/>
    </source>
</evidence>
<gene>
    <name evidence="13" type="primary">yajC</name>
    <name evidence="13" type="ORF">IAC63_04185</name>
</gene>
<dbReference type="PANTHER" id="PTHR33909:SF1">
    <property type="entry name" value="SEC TRANSLOCON ACCESSORY COMPLEX SUBUNIT YAJC"/>
    <property type="match status" value="1"/>
</dbReference>
<protein>
    <recommendedName>
        <fullName evidence="5">Sec translocon accessory complex subunit YajC</fullName>
    </recommendedName>
</protein>
<comment type="subunit">
    <text evidence="4">Part of the SecDF-YidC-YajC translocase complex. The SecDF-YidC-YajC translocase forms a supercomplex with SecYEG, called the holo-translocon (HTL).</text>
</comment>
<evidence type="ECO:0000256" key="7">
    <source>
        <dbReference type="ARBA" id="ARBA00022475"/>
    </source>
</evidence>
<sequence length="78" mass="8753">MLLYCLIIFAIIYLFMVRPNKKRMAEYQKMIDSLKVGNRVMAAGIYGTIKKINDKSIELEIADGVVIEVNKGAVASVE</sequence>
<organism evidence="13 14">
    <name type="scientific">Candidatus Enterousia avicola</name>
    <dbReference type="NCBI Taxonomy" id="2840787"/>
    <lineage>
        <taxon>Bacteria</taxon>
        <taxon>Pseudomonadati</taxon>
        <taxon>Pseudomonadota</taxon>
        <taxon>Alphaproteobacteria</taxon>
        <taxon>Candidatus Enterousia</taxon>
    </lineage>
</organism>
<reference evidence="13" key="1">
    <citation type="submission" date="2020-10" db="EMBL/GenBank/DDBJ databases">
        <authorList>
            <person name="Gilroy R."/>
        </authorList>
    </citation>
    <scope>NUCLEOTIDE SEQUENCE</scope>
    <source>
        <strain evidence="13">CHK136-897</strain>
    </source>
</reference>
<dbReference type="PANTHER" id="PTHR33909">
    <property type="entry name" value="SEC TRANSLOCON ACCESSORY COMPLEX SUBUNIT YAJC"/>
    <property type="match status" value="1"/>
</dbReference>
<name>A0A9D1MT99_9PROT</name>
<dbReference type="GO" id="GO:0015031">
    <property type="term" value="P:protein transport"/>
    <property type="evidence" value="ECO:0007669"/>
    <property type="project" value="UniProtKB-KW"/>
</dbReference>
<evidence type="ECO:0000256" key="6">
    <source>
        <dbReference type="ARBA" id="ARBA00022448"/>
    </source>
</evidence>
<dbReference type="SMART" id="SM01323">
    <property type="entry name" value="YajC"/>
    <property type="match status" value="1"/>
</dbReference>
<dbReference type="EMBL" id="DVNO01000036">
    <property type="protein sequence ID" value="HIU65806.1"/>
    <property type="molecule type" value="Genomic_DNA"/>
</dbReference>
<evidence type="ECO:0000256" key="3">
    <source>
        <dbReference type="ARBA" id="ARBA00006742"/>
    </source>
</evidence>
<keyword evidence="7" id="KW-1003">Cell membrane</keyword>
<evidence type="ECO:0000313" key="13">
    <source>
        <dbReference type="EMBL" id="HIU65806.1"/>
    </source>
</evidence>
<evidence type="ECO:0000256" key="11">
    <source>
        <dbReference type="ARBA" id="ARBA00023010"/>
    </source>
</evidence>
<keyword evidence="11" id="KW-0811">Translocation</keyword>
<evidence type="ECO:0000256" key="2">
    <source>
        <dbReference type="ARBA" id="ARBA00004162"/>
    </source>
</evidence>
<dbReference type="InterPro" id="IPR003849">
    <property type="entry name" value="Preprotein_translocase_YajC"/>
</dbReference>
<comment type="similarity">
    <text evidence="3">Belongs to the YajC family.</text>
</comment>
<comment type="caution">
    <text evidence="13">The sequence shown here is derived from an EMBL/GenBank/DDBJ whole genome shotgun (WGS) entry which is preliminary data.</text>
</comment>
<evidence type="ECO:0000256" key="4">
    <source>
        <dbReference type="ARBA" id="ARBA00011718"/>
    </source>
</evidence>
<evidence type="ECO:0000256" key="5">
    <source>
        <dbReference type="ARBA" id="ARBA00014962"/>
    </source>
</evidence>
<proteinExistence type="inferred from homology"/>